<dbReference type="Gene3D" id="3.90.1150.30">
    <property type="match status" value="1"/>
</dbReference>
<dbReference type="EMBL" id="CP029185">
    <property type="protein sequence ID" value="AWH88460.1"/>
    <property type="molecule type" value="Genomic_DNA"/>
</dbReference>
<organism evidence="1 2">
    <name type="scientific">Limnobaculum parvum</name>
    <dbReference type="NCBI Taxonomy" id="2172103"/>
    <lineage>
        <taxon>Bacteria</taxon>
        <taxon>Pseudomonadati</taxon>
        <taxon>Pseudomonadota</taxon>
        <taxon>Gammaproteobacteria</taxon>
        <taxon>Enterobacterales</taxon>
        <taxon>Budviciaceae</taxon>
        <taxon>Limnobaculum</taxon>
    </lineage>
</organism>
<dbReference type="InterPro" id="IPR007351">
    <property type="entry name" value="YjbR"/>
</dbReference>
<dbReference type="KEGG" id="lpv:HYN51_07780"/>
<proteinExistence type="predicted"/>
<dbReference type="SUPFAM" id="SSF142906">
    <property type="entry name" value="YjbR-like"/>
    <property type="match status" value="1"/>
</dbReference>
<dbReference type="OrthoDB" id="3194910at2"/>
<dbReference type="RefSeq" id="WP_108900531.1">
    <property type="nucleotide sequence ID" value="NZ_CP029185.2"/>
</dbReference>
<dbReference type="Proteomes" id="UP000244908">
    <property type="component" value="Chromosome"/>
</dbReference>
<dbReference type="InterPro" id="IPR058532">
    <property type="entry name" value="YjbR/MT2646/Rv2570-like"/>
</dbReference>
<protein>
    <submittedName>
        <fullName evidence="1">MmcQ/YjbR family DNA-binding protein</fullName>
    </submittedName>
</protein>
<keyword evidence="2" id="KW-1185">Reference proteome</keyword>
<evidence type="ECO:0000313" key="1">
    <source>
        <dbReference type="EMBL" id="AWH88460.1"/>
    </source>
</evidence>
<dbReference type="PANTHER" id="PTHR35145:SF3">
    <property type="entry name" value="CYTOPLASMIC PROTEIN"/>
    <property type="match status" value="1"/>
</dbReference>
<dbReference type="GO" id="GO:0003677">
    <property type="term" value="F:DNA binding"/>
    <property type="evidence" value="ECO:0007669"/>
    <property type="project" value="UniProtKB-KW"/>
</dbReference>
<sequence>MDKQDCIKYCLTQVGSVHDYQPLWEADRVKVGGKIFAILSDLNGRPCISLKCSPALAERLRDEYQDIIPGYHLNKALWNTLFLDGTLEGTLIKNMIDISYQEVRALLPAYVKKSLAAGESSKAIQ</sequence>
<dbReference type="Pfam" id="PF04237">
    <property type="entry name" value="YjbR"/>
    <property type="match status" value="1"/>
</dbReference>
<evidence type="ECO:0000313" key="2">
    <source>
        <dbReference type="Proteomes" id="UP000244908"/>
    </source>
</evidence>
<dbReference type="PANTHER" id="PTHR35145">
    <property type="entry name" value="CYTOPLASMIC PROTEIN-RELATED"/>
    <property type="match status" value="1"/>
</dbReference>
<name>A0A2Y9TY48_9GAMM</name>
<keyword evidence="1" id="KW-0238">DNA-binding</keyword>
<gene>
    <name evidence="1" type="ORF">HYN51_07780</name>
</gene>
<dbReference type="AlphaFoldDB" id="A0A2Y9TY48"/>
<accession>A0A2Y9TY48</accession>
<dbReference type="InterPro" id="IPR038056">
    <property type="entry name" value="YjbR-like_sf"/>
</dbReference>
<reference evidence="1 2" key="1">
    <citation type="journal article" date="2019" name="Int. J. Syst. Evol. Microbiol.">
        <title>Limnobaculum parvum gen. nov., sp. nov., isolated from a freshwater lake.</title>
        <authorList>
            <person name="Baek C."/>
            <person name="Shin S.K."/>
            <person name="Yi H."/>
        </authorList>
    </citation>
    <scope>NUCLEOTIDE SEQUENCE [LARGE SCALE GENOMIC DNA]</scope>
    <source>
        <strain evidence="1 2">HYN0051</strain>
    </source>
</reference>